<evidence type="ECO:0000313" key="2">
    <source>
        <dbReference type="Proteomes" id="UP001556367"/>
    </source>
</evidence>
<keyword evidence="2" id="KW-1185">Reference proteome</keyword>
<sequence>MTSLAALLMHYPLTVYHLSSCASQHAGRQRPAKTFCVHYLGALNFFPLFSEVALLIPDADIEPSLSPITSDNRFASHRRRRLACCPSHSRPPSNTSSISGCIRLIRRKEKVAMNPFAKPGQRVIMDDSFRMPSMVNGFSMAVYAEI</sequence>
<protein>
    <submittedName>
        <fullName evidence="1">Uncharacterized protein</fullName>
    </submittedName>
</protein>
<proteinExistence type="predicted"/>
<accession>A0ABR3JP44</accession>
<gene>
    <name evidence="1" type="ORF">HGRIS_003240</name>
</gene>
<dbReference type="Proteomes" id="UP001556367">
    <property type="component" value="Unassembled WGS sequence"/>
</dbReference>
<organism evidence="1 2">
    <name type="scientific">Hohenbuehelia grisea</name>
    <dbReference type="NCBI Taxonomy" id="104357"/>
    <lineage>
        <taxon>Eukaryota</taxon>
        <taxon>Fungi</taxon>
        <taxon>Dikarya</taxon>
        <taxon>Basidiomycota</taxon>
        <taxon>Agaricomycotina</taxon>
        <taxon>Agaricomycetes</taxon>
        <taxon>Agaricomycetidae</taxon>
        <taxon>Agaricales</taxon>
        <taxon>Pleurotineae</taxon>
        <taxon>Pleurotaceae</taxon>
        <taxon>Hohenbuehelia</taxon>
    </lineage>
</organism>
<evidence type="ECO:0000313" key="1">
    <source>
        <dbReference type="EMBL" id="KAL0957148.1"/>
    </source>
</evidence>
<reference evidence="2" key="1">
    <citation type="submission" date="2024-06" db="EMBL/GenBank/DDBJ databases">
        <title>Multi-omics analyses provide insights into the biosynthesis of the anticancer antibiotic pleurotin in Hohenbuehelia grisea.</title>
        <authorList>
            <person name="Weaver J.A."/>
            <person name="Alberti F."/>
        </authorList>
    </citation>
    <scope>NUCLEOTIDE SEQUENCE [LARGE SCALE GENOMIC DNA]</scope>
    <source>
        <strain evidence="2">T-177</strain>
    </source>
</reference>
<comment type="caution">
    <text evidence="1">The sequence shown here is derived from an EMBL/GenBank/DDBJ whole genome shotgun (WGS) entry which is preliminary data.</text>
</comment>
<dbReference type="EMBL" id="JASNQZ010000006">
    <property type="protein sequence ID" value="KAL0957148.1"/>
    <property type="molecule type" value="Genomic_DNA"/>
</dbReference>
<name>A0ABR3JP44_9AGAR</name>